<evidence type="ECO:0000313" key="2">
    <source>
        <dbReference type="EMBL" id="SVD31615.1"/>
    </source>
</evidence>
<name>A0A382UCN2_9ZZZZ</name>
<sequence>MEGLTVTAFAFSMIGIGALTFVLILTKRLEKLINTLKEKGILEEDYKDE</sequence>
<reference evidence="2" key="1">
    <citation type="submission" date="2018-05" db="EMBL/GenBank/DDBJ databases">
        <authorList>
            <person name="Lanie J.A."/>
            <person name="Ng W.-L."/>
            <person name="Kazmierczak K.M."/>
            <person name="Andrzejewski T.M."/>
            <person name="Davidsen T.M."/>
            <person name="Wayne K.J."/>
            <person name="Tettelin H."/>
            <person name="Glass J.I."/>
            <person name="Rusch D."/>
            <person name="Podicherti R."/>
            <person name="Tsui H.-C.T."/>
            <person name="Winkler M.E."/>
        </authorList>
    </citation>
    <scope>NUCLEOTIDE SEQUENCE</scope>
</reference>
<dbReference type="EMBL" id="UINC01142965">
    <property type="protein sequence ID" value="SVD31615.1"/>
    <property type="molecule type" value="Genomic_DNA"/>
</dbReference>
<keyword evidence="1" id="KW-0472">Membrane</keyword>
<organism evidence="2">
    <name type="scientific">marine metagenome</name>
    <dbReference type="NCBI Taxonomy" id="408172"/>
    <lineage>
        <taxon>unclassified sequences</taxon>
        <taxon>metagenomes</taxon>
        <taxon>ecological metagenomes</taxon>
    </lineage>
</organism>
<dbReference type="AlphaFoldDB" id="A0A382UCN2"/>
<accession>A0A382UCN2</accession>
<proteinExistence type="predicted"/>
<gene>
    <name evidence="2" type="ORF">METZ01_LOCUS384469</name>
</gene>
<feature type="transmembrane region" description="Helical" evidence="1">
    <location>
        <begin position="6"/>
        <end position="25"/>
    </location>
</feature>
<keyword evidence="1" id="KW-1133">Transmembrane helix</keyword>
<evidence type="ECO:0000256" key="1">
    <source>
        <dbReference type="SAM" id="Phobius"/>
    </source>
</evidence>
<keyword evidence="1" id="KW-0812">Transmembrane</keyword>
<protein>
    <submittedName>
        <fullName evidence="2">Uncharacterized protein</fullName>
    </submittedName>
</protein>